<protein>
    <submittedName>
        <fullName evidence="1">Uncharacterized protein</fullName>
    </submittedName>
</protein>
<evidence type="ECO:0000313" key="2">
    <source>
        <dbReference type="Proteomes" id="UP001470230"/>
    </source>
</evidence>
<evidence type="ECO:0000313" key="1">
    <source>
        <dbReference type="EMBL" id="KAK8866588.1"/>
    </source>
</evidence>
<accession>A0ABR2IQF6</accession>
<name>A0ABR2IQF6_9EUKA</name>
<dbReference type="Proteomes" id="UP001470230">
    <property type="component" value="Unassembled WGS sequence"/>
</dbReference>
<comment type="caution">
    <text evidence="1">The sequence shown here is derived from an EMBL/GenBank/DDBJ whole genome shotgun (WGS) entry which is preliminary data.</text>
</comment>
<dbReference type="EMBL" id="JAPFFF010000015">
    <property type="protein sequence ID" value="KAK8866588.1"/>
    <property type="molecule type" value="Genomic_DNA"/>
</dbReference>
<dbReference type="SUPFAM" id="SSF48371">
    <property type="entry name" value="ARM repeat"/>
    <property type="match status" value="1"/>
</dbReference>
<dbReference type="InterPro" id="IPR016024">
    <property type="entry name" value="ARM-type_fold"/>
</dbReference>
<gene>
    <name evidence="1" type="ORF">M9Y10_009552</name>
</gene>
<reference evidence="1 2" key="1">
    <citation type="submission" date="2024-04" db="EMBL/GenBank/DDBJ databases">
        <title>Tritrichomonas musculus Genome.</title>
        <authorList>
            <person name="Alves-Ferreira E."/>
            <person name="Grigg M."/>
            <person name="Lorenzi H."/>
            <person name="Galac M."/>
        </authorList>
    </citation>
    <scope>NUCLEOTIDE SEQUENCE [LARGE SCALE GENOMIC DNA]</scope>
    <source>
        <strain evidence="1 2">EAF2021</strain>
    </source>
</reference>
<proteinExistence type="predicted"/>
<sequence length="509" mass="60332">MNYKDNESEQNLPRATLIKGNKKYKNSVYFIIEEVCPAIADSFHKDLLNPLQESLESLSNILSDQELVELPIIFRNLNIMNILFSILMNKDNKYNVKHISSSISCLKYIYWSKQICDEFLTNDNINIICFQISNWEKIFPMQEDTYNDEISAIIDLIQIINLFIDHKDSTFSLINSILPLNFLINMAMSFKDVYIALSFSLYFYSFFDITDSKLLENYLKESISFFSFCLSCYQNGLKPAYRYNLWSLSELIIKLRQKFRLSEFIQFKLNEFINDSILEDDDKIVFPALRIISLFHFPINSNIRKLDETKENNDERQINESNSSIVNNHNNQFFIVEKSWFNIDNIVILPKYREKLSNETKIYSIMTIEKIFRYNYEYIALFFKYCMPEFYIEEFPKSDFNMKKAVCSLFLYILQFINNETLLKMIKEGLLGIFIDYLGTKCMTYDILMGVKFILDRFHDLSDYPLLVVFLQDESFQDLLSEIELNEEQNCTELATVLKNMTYIEDEGE</sequence>
<keyword evidence="2" id="KW-1185">Reference proteome</keyword>
<organism evidence="1 2">
    <name type="scientific">Tritrichomonas musculus</name>
    <dbReference type="NCBI Taxonomy" id="1915356"/>
    <lineage>
        <taxon>Eukaryota</taxon>
        <taxon>Metamonada</taxon>
        <taxon>Parabasalia</taxon>
        <taxon>Tritrichomonadida</taxon>
        <taxon>Tritrichomonadidae</taxon>
        <taxon>Tritrichomonas</taxon>
    </lineage>
</organism>